<evidence type="ECO:0000313" key="1">
    <source>
        <dbReference type="EMBL" id="KAK6789812.1"/>
    </source>
</evidence>
<gene>
    <name evidence="1" type="ORF">RDI58_013612</name>
</gene>
<dbReference type="AlphaFoldDB" id="A0AAN8TR30"/>
<dbReference type="EMBL" id="JBANQN010000005">
    <property type="protein sequence ID" value="KAK6789812.1"/>
    <property type="molecule type" value="Genomic_DNA"/>
</dbReference>
<sequence>MFISDDMVQHIITNIKPNALEESLDKAW</sequence>
<keyword evidence="2" id="KW-1185">Reference proteome</keyword>
<organism evidence="1 2">
    <name type="scientific">Solanum bulbocastanum</name>
    <name type="common">Wild potato</name>
    <dbReference type="NCBI Taxonomy" id="147425"/>
    <lineage>
        <taxon>Eukaryota</taxon>
        <taxon>Viridiplantae</taxon>
        <taxon>Streptophyta</taxon>
        <taxon>Embryophyta</taxon>
        <taxon>Tracheophyta</taxon>
        <taxon>Spermatophyta</taxon>
        <taxon>Magnoliopsida</taxon>
        <taxon>eudicotyledons</taxon>
        <taxon>Gunneridae</taxon>
        <taxon>Pentapetalae</taxon>
        <taxon>asterids</taxon>
        <taxon>lamiids</taxon>
        <taxon>Solanales</taxon>
        <taxon>Solanaceae</taxon>
        <taxon>Solanoideae</taxon>
        <taxon>Solaneae</taxon>
        <taxon>Solanum</taxon>
    </lineage>
</organism>
<protein>
    <submittedName>
        <fullName evidence="1">Uncharacterized protein</fullName>
    </submittedName>
</protein>
<proteinExistence type="predicted"/>
<dbReference type="Proteomes" id="UP001371456">
    <property type="component" value="Unassembled WGS sequence"/>
</dbReference>
<accession>A0AAN8TR30</accession>
<reference evidence="1 2" key="1">
    <citation type="submission" date="2024-02" db="EMBL/GenBank/DDBJ databases">
        <title>de novo genome assembly of Solanum bulbocastanum strain 11H21.</title>
        <authorList>
            <person name="Hosaka A.J."/>
        </authorList>
    </citation>
    <scope>NUCLEOTIDE SEQUENCE [LARGE SCALE GENOMIC DNA]</scope>
    <source>
        <tissue evidence="1">Young leaves</tissue>
    </source>
</reference>
<evidence type="ECO:0000313" key="2">
    <source>
        <dbReference type="Proteomes" id="UP001371456"/>
    </source>
</evidence>
<name>A0AAN8TR30_SOLBU</name>
<comment type="caution">
    <text evidence="1">The sequence shown here is derived from an EMBL/GenBank/DDBJ whole genome shotgun (WGS) entry which is preliminary data.</text>
</comment>